<gene>
    <name evidence="2" type="ORF">PVAR5_0383</name>
</gene>
<feature type="compositionally biased region" description="Polar residues" evidence="1">
    <location>
        <begin position="36"/>
        <end position="50"/>
    </location>
</feature>
<feature type="compositionally biased region" description="Low complexity" evidence="1">
    <location>
        <begin position="154"/>
        <end position="163"/>
    </location>
</feature>
<name>V5F7I7_BYSSN</name>
<reference evidence="3" key="1">
    <citation type="journal article" date="2014" name="Genome Announc.">
        <title>Draft genome sequence of the formaldehyde-resistant fungus Byssochlamys spectabilis No. 5 (anamorph Paecilomyces variotii No. 5) (NBRC109023).</title>
        <authorList>
            <person name="Oka T."/>
            <person name="Ekino K."/>
            <person name="Fukuda K."/>
            <person name="Nomura Y."/>
        </authorList>
    </citation>
    <scope>NUCLEOTIDE SEQUENCE [LARGE SCALE GENOMIC DNA]</scope>
    <source>
        <strain evidence="3">No. 5 / NBRC 109023</strain>
    </source>
</reference>
<feature type="region of interest" description="Disordered" evidence="1">
    <location>
        <begin position="137"/>
        <end position="169"/>
    </location>
</feature>
<organism evidence="2 3">
    <name type="scientific">Byssochlamys spectabilis (strain No. 5 / NBRC 109023)</name>
    <name type="common">Paecilomyces variotii</name>
    <dbReference type="NCBI Taxonomy" id="1356009"/>
    <lineage>
        <taxon>Eukaryota</taxon>
        <taxon>Fungi</taxon>
        <taxon>Dikarya</taxon>
        <taxon>Ascomycota</taxon>
        <taxon>Pezizomycotina</taxon>
        <taxon>Eurotiomycetes</taxon>
        <taxon>Eurotiomycetidae</taxon>
        <taxon>Eurotiales</taxon>
        <taxon>Thermoascaceae</taxon>
        <taxon>Paecilomyces</taxon>
    </lineage>
</organism>
<dbReference type="InParanoid" id="V5F7I7"/>
<dbReference type="Proteomes" id="UP000018001">
    <property type="component" value="Unassembled WGS sequence"/>
</dbReference>
<comment type="caution">
    <text evidence="2">The sequence shown here is derived from an EMBL/GenBank/DDBJ whole genome shotgun (WGS) entry which is preliminary data.</text>
</comment>
<accession>V5F7I7</accession>
<evidence type="ECO:0000313" key="2">
    <source>
        <dbReference type="EMBL" id="GAD91804.1"/>
    </source>
</evidence>
<feature type="compositionally biased region" description="Basic and acidic residues" evidence="1">
    <location>
        <begin position="9"/>
        <end position="23"/>
    </location>
</feature>
<proteinExistence type="predicted"/>
<keyword evidence="3" id="KW-1185">Reference proteome</keyword>
<evidence type="ECO:0000256" key="1">
    <source>
        <dbReference type="SAM" id="MobiDB-lite"/>
    </source>
</evidence>
<protein>
    <submittedName>
        <fullName evidence="2">Uncharacterized protein</fullName>
    </submittedName>
</protein>
<evidence type="ECO:0000313" key="3">
    <source>
        <dbReference type="Proteomes" id="UP000018001"/>
    </source>
</evidence>
<dbReference type="AlphaFoldDB" id="V5F7I7"/>
<feature type="compositionally biased region" description="Basic and acidic residues" evidence="1">
    <location>
        <begin position="137"/>
        <end position="148"/>
    </location>
</feature>
<sequence length="169" mass="19264">MRLSKSHRHPDGRDDSRKDDGGREPTTAIMKKKKTYQSQQCKPANGQRSHSPGEYQRVVPGRTTEWMGLDLPKRRKQRRNQLTAEKRAGLAVVIISENEKNEPGVYSDPWEWWIATLCCGLLVPGWFAALWKREEESRSLERETKEDEPPPAPVTTAAAAVPTGRFRRG</sequence>
<feature type="region of interest" description="Disordered" evidence="1">
    <location>
        <begin position="1"/>
        <end position="56"/>
    </location>
</feature>
<dbReference type="HOGENOM" id="CLU_1578294_0_0_1"/>
<dbReference type="EMBL" id="BAUL01000007">
    <property type="protein sequence ID" value="GAD91804.1"/>
    <property type="molecule type" value="Genomic_DNA"/>
</dbReference>